<accession>A1CT54</accession>
<proteinExistence type="predicted"/>
<evidence type="ECO:0000313" key="3">
    <source>
        <dbReference type="Proteomes" id="UP000006701"/>
    </source>
</evidence>
<name>A1CT54_ASPCL</name>
<evidence type="ECO:0000313" key="2">
    <source>
        <dbReference type="EMBL" id="EAW06491.1"/>
    </source>
</evidence>
<dbReference type="KEGG" id="act:ACLA_081810"/>
<feature type="compositionally biased region" description="Low complexity" evidence="1">
    <location>
        <begin position="462"/>
        <end position="477"/>
    </location>
</feature>
<gene>
    <name evidence="2" type="ORF">ACLA_081810</name>
</gene>
<evidence type="ECO:0000256" key="1">
    <source>
        <dbReference type="SAM" id="MobiDB-lite"/>
    </source>
</evidence>
<feature type="region of interest" description="Disordered" evidence="1">
    <location>
        <begin position="451"/>
        <end position="498"/>
    </location>
</feature>
<dbReference type="AlphaFoldDB" id="A1CT54"/>
<dbReference type="EMBL" id="DS027060">
    <property type="protein sequence ID" value="EAW06491.1"/>
    <property type="molecule type" value="Genomic_DNA"/>
</dbReference>
<protein>
    <submittedName>
        <fullName evidence="2">Uncharacterized protein</fullName>
    </submittedName>
</protein>
<dbReference type="OrthoDB" id="4755622at2759"/>
<dbReference type="RefSeq" id="XP_001267917.1">
    <property type="nucleotide sequence ID" value="XM_001267916.1"/>
</dbReference>
<feature type="region of interest" description="Disordered" evidence="1">
    <location>
        <begin position="1"/>
        <end position="22"/>
    </location>
</feature>
<dbReference type="eggNOG" id="ENOG502SXED">
    <property type="taxonomic scope" value="Eukaryota"/>
</dbReference>
<reference evidence="2 3" key="1">
    <citation type="journal article" date="2008" name="PLoS Genet.">
        <title>Genomic islands in the pathogenic filamentous fungus Aspergillus fumigatus.</title>
        <authorList>
            <person name="Fedorova N.D."/>
            <person name="Khaldi N."/>
            <person name="Joardar V.S."/>
            <person name="Maiti R."/>
            <person name="Amedeo P."/>
            <person name="Anderson M.J."/>
            <person name="Crabtree J."/>
            <person name="Silva J.C."/>
            <person name="Badger J.H."/>
            <person name="Albarraq A."/>
            <person name="Angiuoli S."/>
            <person name="Bussey H."/>
            <person name="Bowyer P."/>
            <person name="Cotty P.J."/>
            <person name="Dyer P.S."/>
            <person name="Egan A."/>
            <person name="Galens K."/>
            <person name="Fraser-Liggett C.M."/>
            <person name="Haas B.J."/>
            <person name="Inman J.M."/>
            <person name="Kent R."/>
            <person name="Lemieux S."/>
            <person name="Malavazi I."/>
            <person name="Orvis J."/>
            <person name="Roemer T."/>
            <person name="Ronning C.M."/>
            <person name="Sundaram J.P."/>
            <person name="Sutton G."/>
            <person name="Turner G."/>
            <person name="Venter J.C."/>
            <person name="White O.R."/>
            <person name="Whitty B.R."/>
            <person name="Youngman P."/>
            <person name="Wolfe K.H."/>
            <person name="Goldman G.H."/>
            <person name="Wortman J.R."/>
            <person name="Jiang B."/>
            <person name="Denning D.W."/>
            <person name="Nierman W.C."/>
        </authorList>
    </citation>
    <scope>NUCLEOTIDE SEQUENCE [LARGE SCALE GENOMIC DNA]</scope>
    <source>
        <strain evidence="3">ATCC 1007 / CBS 513.65 / DSM 816 / NCTC 3887 / NRRL 1</strain>
    </source>
</reference>
<dbReference type="HOGENOM" id="CLU_547428_0_0_1"/>
<sequence length="498" mass="55555">MAVLSKMVDEPPNNPQTPESALDPDVLKELQILRANAKRPSTASPNYCCPRYFDTRAHDVREPDPVIPCCHPDEWYPPHYRSGANTPDISDKLHDLREPEDVLPLRRNDLFPPYPYGRAEEFKRLRTRDPQFSNWSFPRNLQPLVWLPLLFPVSGEGGHRAEVVSFCDSTVVLAQYTCRLRHLPNSRTLPLQKIRSHLFLRVLDTVREASKLQQRTICLLAVTTTMFQSQRSTKASTPTHHSPYTPQPVAVKFHEIDAHTAKCDLCNTRNASGMSRCDACGWQACYKCLLDNGCDRTHTGNGRVHTGTIDPKDIARQIGRRRRGRGGVRKGEEEDYDDGEVVKESGRLKRRLLGRSKDGKGGDTSPLSSQGCISANENSPTSDKALDAARDLLAFSIEAWSLAVQEDARNGRHSTALGADDVVMGMNGQQLHEYAQCAADLAVQQYLHSKPNQKRQAEYTLSPSENNGEGSSETSKSATMPSKAQVFARKSAGGRRSR</sequence>
<organism evidence="2 3">
    <name type="scientific">Aspergillus clavatus (strain ATCC 1007 / CBS 513.65 / DSM 816 / NCTC 3887 / NRRL 1 / QM 1276 / 107)</name>
    <dbReference type="NCBI Taxonomy" id="344612"/>
    <lineage>
        <taxon>Eukaryota</taxon>
        <taxon>Fungi</taxon>
        <taxon>Dikarya</taxon>
        <taxon>Ascomycota</taxon>
        <taxon>Pezizomycotina</taxon>
        <taxon>Eurotiomycetes</taxon>
        <taxon>Eurotiomycetidae</taxon>
        <taxon>Eurotiales</taxon>
        <taxon>Aspergillaceae</taxon>
        <taxon>Aspergillus</taxon>
        <taxon>Aspergillus subgen. Fumigati</taxon>
    </lineage>
</organism>
<feature type="compositionally biased region" description="Polar residues" evidence="1">
    <location>
        <begin position="365"/>
        <end position="381"/>
    </location>
</feature>
<dbReference type="VEuPathDB" id="FungiDB:ACLA_081810"/>
<feature type="region of interest" description="Disordered" evidence="1">
    <location>
        <begin position="319"/>
        <end position="381"/>
    </location>
</feature>
<dbReference type="GeneID" id="4700238"/>
<dbReference type="Proteomes" id="UP000006701">
    <property type="component" value="Unassembled WGS sequence"/>
</dbReference>
<keyword evidence="3" id="KW-1185">Reference proteome</keyword>
<feature type="compositionally biased region" description="Basic residues" evidence="1">
    <location>
        <begin position="319"/>
        <end position="328"/>
    </location>
</feature>